<dbReference type="PRINTS" id="PR00032">
    <property type="entry name" value="HTHARAC"/>
</dbReference>
<keyword evidence="7" id="KW-1185">Reference proteome</keyword>
<dbReference type="CDD" id="cd06999">
    <property type="entry name" value="cupin_HpaA-like_N"/>
    <property type="match status" value="1"/>
</dbReference>
<sequence>MDRTGENLYDSGMSDPILSAIPNFNLFGEAGDLPDVVHCETIETRSRLHDWELGAHRHARLHQLLYLQSGGGQVSLEDKRYALPPGTLVNVPIGLVHGFTFQPETSGLVVTFAAEMLDQTLRAGEGVREMLAMQTVMPAPAAVVESLRAIFTTFSGRDFARAQILRSLAGLVLGQVARAIDAEGGGAHRPAQTALLARFESLIDAHFLDRWTVADYARALAISPAHLSRVARTHTGRPASGLIEERMIREARRNLVYTNLPVSRIGYALGFEDPAYFTRVFTRATGLSPRAFRRKLTEA</sequence>
<reference evidence="6 7" key="1">
    <citation type="submission" date="2018-05" db="EMBL/GenBank/DDBJ databases">
        <title>Pararhodobacter marina sp. nov., isolated from deep-sea water of the Indian Ocean.</title>
        <authorList>
            <person name="Lai Q.Sr."/>
            <person name="Liu X."/>
            <person name="Shao Z."/>
        </authorList>
    </citation>
    <scope>NUCLEOTIDE SEQUENCE [LARGE SCALE GENOMIC DNA]</scope>
    <source>
        <strain evidence="6 7">CIC4N-9</strain>
    </source>
</reference>
<evidence type="ECO:0000313" key="7">
    <source>
        <dbReference type="Proteomes" id="UP000244940"/>
    </source>
</evidence>
<dbReference type="Gene3D" id="2.60.120.10">
    <property type="entry name" value="Jelly Rolls"/>
    <property type="match status" value="1"/>
</dbReference>
<keyword evidence="3" id="KW-0010">Activator</keyword>
<comment type="caution">
    <text evidence="6">The sequence shown here is derived from an EMBL/GenBank/DDBJ whole genome shotgun (WGS) entry which is preliminary data.</text>
</comment>
<keyword evidence="4" id="KW-0804">Transcription</keyword>
<proteinExistence type="predicted"/>
<dbReference type="InterPro" id="IPR014710">
    <property type="entry name" value="RmlC-like_jellyroll"/>
</dbReference>
<protein>
    <submittedName>
        <fullName evidence="6">AraC family transcriptional regulator</fullName>
    </submittedName>
</protein>
<dbReference type="PROSITE" id="PS01124">
    <property type="entry name" value="HTH_ARAC_FAMILY_2"/>
    <property type="match status" value="1"/>
</dbReference>
<organism evidence="6 7">
    <name type="scientific">Pararhodobacter marinus</name>
    <dbReference type="NCBI Taxonomy" id="2184063"/>
    <lineage>
        <taxon>Bacteria</taxon>
        <taxon>Pseudomonadati</taxon>
        <taxon>Pseudomonadota</taxon>
        <taxon>Alphaproteobacteria</taxon>
        <taxon>Rhodobacterales</taxon>
        <taxon>Paracoccaceae</taxon>
        <taxon>Pararhodobacter</taxon>
    </lineage>
</organism>
<evidence type="ECO:0000256" key="2">
    <source>
        <dbReference type="ARBA" id="ARBA00023125"/>
    </source>
</evidence>
<accession>A0A2U2CA67</accession>
<dbReference type="Pfam" id="PF12833">
    <property type="entry name" value="HTH_18"/>
    <property type="match status" value="1"/>
</dbReference>
<dbReference type="InterPro" id="IPR020449">
    <property type="entry name" value="Tscrpt_reg_AraC-type_HTH"/>
</dbReference>
<dbReference type="SUPFAM" id="SSF51182">
    <property type="entry name" value="RmlC-like cupins"/>
    <property type="match status" value="1"/>
</dbReference>
<dbReference type="SUPFAM" id="SSF46689">
    <property type="entry name" value="Homeodomain-like"/>
    <property type="match status" value="1"/>
</dbReference>
<dbReference type="SMART" id="SM00342">
    <property type="entry name" value="HTH_ARAC"/>
    <property type="match status" value="1"/>
</dbReference>
<gene>
    <name evidence="6" type="ORF">C4N9_11930</name>
</gene>
<dbReference type="InterPro" id="IPR003313">
    <property type="entry name" value="AraC-bd"/>
</dbReference>
<evidence type="ECO:0000256" key="4">
    <source>
        <dbReference type="ARBA" id="ARBA00023163"/>
    </source>
</evidence>
<dbReference type="PANTHER" id="PTHR43280:SF32">
    <property type="entry name" value="TRANSCRIPTIONAL REGULATORY PROTEIN"/>
    <property type="match status" value="1"/>
</dbReference>
<keyword evidence="1" id="KW-0805">Transcription regulation</keyword>
<evidence type="ECO:0000256" key="1">
    <source>
        <dbReference type="ARBA" id="ARBA00023015"/>
    </source>
</evidence>
<dbReference type="GO" id="GO:0043565">
    <property type="term" value="F:sequence-specific DNA binding"/>
    <property type="evidence" value="ECO:0007669"/>
    <property type="project" value="InterPro"/>
</dbReference>
<dbReference type="EMBL" id="QEYD01000006">
    <property type="protein sequence ID" value="PWE28684.1"/>
    <property type="molecule type" value="Genomic_DNA"/>
</dbReference>
<dbReference type="Proteomes" id="UP000244940">
    <property type="component" value="Unassembled WGS sequence"/>
</dbReference>
<dbReference type="PANTHER" id="PTHR43280">
    <property type="entry name" value="ARAC-FAMILY TRANSCRIPTIONAL REGULATOR"/>
    <property type="match status" value="1"/>
</dbReference>
<evidence type="ECO:0000256" key="3">
    <source>
        <dbReference type="ARBA" id="ARBA00023159"/>
    </source>
</evidence>
<dbReference type="InterPro" id="IPR047264">
    <property type="entry name" value="Cupin_HpaA-like_N"/>
</dbReference>
<evidence type="ECO:0000313" key="6">
    <source>
        <dbReference type="EMBL" id="PWE28684.1"/>
    </source>
</evidence>
<keyword evidence="2" id="KW-0238">DNA-binding</keyword>
<dbReference type="OrthoDB" id="9814125at2"/>
<name>A0A2U2CA67_9RHOB</name>
<evidence type="ECO:0000259" key="5">
    <source>
        <dbReference type="PROSITE" id="PS01124"/>
    </source>
</evidence>
<feature type="domain" description="HTH araC/xylS-type" evidence="5">
    <location>
        <begin position="197"/>
        <end position="295"/>
    </location>
</feature>
<dbReference type="Gene3D" id="1.10.10.60">
    <property type="entry name" value="Homeodomain-like"/>
    <property type="match status" value="1"/>
</dbReference>
<dbReference type="Pfam" id="PF02311">
    <property type="entry name" value="AraC_binding"/>
    <property type="match status" value="1"/>
</dbReference>
<dbReference type="InterPro" id="IPR018060">
    <property type="entry name" value="HTH_AraC"/>
</dbReference>
<dbReference type="InterPro" id="IPR011051">
    <property type="entry name" value="RmlC_Cupin_sf"/>
</dbReference>
<dbReference type="InterPro" id="IPR009057">
    <property type="entry name" value="Homeodomain-like_sf"/>
</dbReference>
<dbReference type="AlphaFoldDB" id="A0A2U2CA67"/>
<dbReference type="GO" id="GO:0003700">
    <property type="term" value="F:DNA-binding transcription factor activity"/>
    <property type="evidence" value="ECO:0007669"/>
    <property type="project" value="InterPro"/>
</dbReference>